<protein>
    <submittedName>
        <fullName evidence="3">Putative reverse transcriptase domain-containing protein</fullName>
    </submittedName>
</protein>
<organism evidence="3">
    <name type="scientific">Tanacetum cinerariifolium</name>
    <name type="common">Dalmatian daisy</name>
    <name type="synonym">Chrysanthemum cinerariifolium</name>
    <dbReference type="NCBI Taxonomy" id="118510"/>
    <lineage>
        <taxon>Eukaryota</taxon>
        <taxon>Viridiplantae</taxon>
        <taxon>Streptophyta</taxon>
        <taxon>Embryophyta</taxon>
        <taxon>Tracheophyta</taxon>
        <taxon>Spermatophyta</taxon>
        <taxon>Magnoliopsida</taxon>
        <taxon>eudicotyledons</taxon>
        <taxon>Gunneridae</taxon>
        <taxon>Pentapetalae</taxon>
        <taxon>asterids</taxon>
        <taxon>campanulids</taxon>
        <taxon>Asterales</taxon>
        <taxon>Asteraceae</taxon>
        <taxon>Asteroideae</taxon>
        <taxon>Anthemideae</taxon>
        <taxon>Anthemidinae</taxon>
        <taxon>Tanacetum</taxon>
    </lineage>
</organism>
<feature type="transmembrane region" description="Helical" evidence="1">
    <location>
        <begin position="23"/>
        <end position="42"/>
    </location>
</feature>
<accession>A0A6L2KRU6</accession>
<dbReference type="InterPro" id="IPR001202">
    <property type="entry name" value="WW_dom"/>
</dbReference>
<dbReference type="SUPFAM" id="SSF51045">
    <property type="entry name" value="WW domain"/>
    <property type="match status" value="1"/>
</dbReference>
<dbReference type="InterPro" id="IPR056924">
    <property type="entry name" value="SH3_Tf2-1"/>
</dbReference>
<dbReference type="GO" id="GO:0003964">
    <property type="term" value="F:RNA-directed DNA polymerase activity"/>
    <property type="evidence" value="ECO:0007669"/>
    <property type="project" value="UniProtKB-KW"/>
</dbReference>
<evidence type="ECO:0000313" key="3">
    <source>
        <dbReference type="EMBL" id="GEU52281.1"/>
    </source>
</evidence>
<comment type="caution">
    <text evidence="3">The sequence shown here is derived from an EMBL/GenBank/DDBJ whole genome shotgun (WGS) entry which is preliminary data.</text>
</comment>
<feature type="domain" description="WW" evidence="2">
    <location>
        <begin position="493"/>
        <end position="521"/>
    </location>
</feature>
<keyword evidence="1" id="KW-0812">Transmembrane</keyword>
<evidence type="ECO:0000259" key="2">
    <source>
        <dbReference type="PROSITE" id="PS50020"/>
    </source>
</evidence>
<dbReference type="InterPro" id="IPR036020">
    <property type="entry name" value="WW_dom_sf"/>
</dbReference>
<gene>
    <name evidence="3" type="ORF">Tci_024259</name>
</gene>
<sequence length="585" mass="65691">MGRWYFGYVDGISCVVGTLDMSMVVSCVVGTLVMSMVISCVVGTLDMSMVVSCVVGTLVMSMVISCVVGTLDMSMVVSCVVVARHGVHVTSIPDRDGMYIEEVYVTCVMGRDWRGRFDLDMRRNAFEKKGNLAPRYIGPFKILKRISLVAYRLRLPEELSSMHDTFHVSNMKKCLADANLHVSLDEIKVDKTLRFIKEPVENMDREIKKLKCRKIVIVKVTWNVKLGPEFNWEHEDQMRIKLMDTMGVRENKNDMIVDGSHFVLCLVRAKLENFQCKARPCNELMGIIKEGFHGTEVSARVLCVFMVMVDGLDHGQGISWRLSYSWFSCLADVPVGYGWHYGLLWFPCQKGNVKGKIKVAYKKGLHTRKETTDEVSDPVKLNECKIASPTIVPYNELYRGIAGPASQAALGAGIPNTVVSTTINKVCASWMKDAQPITKGSKFGQDTLVDGMVKDGLWDAFNDFKMGNCGEICVDMRQGLDMDVGNNDDYGDWMTRWDKLCERNYYYNSRTQESTWEPPPVMENLAFCGYVSHDSKDNSNSVDGKMDSKEENSNFLQHVAVSDGLSSDVSPEKIHNEHLGLLSLS</sequence>
<keyword evidence="3" id="KW-0695">RNA-directed DNA polymerase</keyword>
<evidence type="ECO:0000256" key="1">
    <source>
        <dbReference type="SAM" id="Phobius"/>
    </source>
</evidence>
<feature type="transmembrane region" description="Helical" evidence="1">
    <location>
        <begin position="49"/>
        <end position="71"/>
    </location>
</feature>
<keyword evidence="1" id="KW-1133">Transmembrane helix</keyword>
<keyword evidence="3" id="KW-0808">Transferase</keyword>
<name>A0A6L2KRU6_TANCI</name>
<proteinExistence type="predicted"/>
<dbReference type="PROSITE" id="PS50020">
    <property type="entry name" value="WW_DOMAIN_2"/>
    <property type="match status" value="1"/>
</dbReference>
<dbReference type="PANTHER" id="PTHR46148">
    <property type="entry name" value="CHROMO DOMAIN-CONTAINING PROTEIN"/>
    <property type="match status" value="1"/>
</dbReference>
<dbReference type="Gene3D" id="2.20.70.10">
    <property type="match status" value="1"/>
</dbReference>
<dbReference type="PANTHER" id="PTHR46148:SF59">
    <property type="entry name" value="NUCLEOTIDYLTRANSFERASE, RIBONUCLEASE H"/>
    <property type="match status" value="1"/>
</dbReference>
<dbReference type="CDD" id="cd00201">
    <property type="entry name" value="WW"/>
    <property type="match status" value="1"/>
</dbReference>
<dbReference type="EMBL" id="BKCJ010002991">
    <property type="protein sequence ID" value="GEU52281.1"/>
    <property type="molecule type" value="Genomic_DNA"/>
</dbReference>
<dbReference type="Pfam" id="PF24626">
    <property type="entry name" value="SH3_Tf2-1"/>
    <property type="match status" value="1"/>
</dbReference>
<keyword evidence="1" id="KW-0472">Membrane</keyword>
<dbReference type="AlphaFoldDB" id="A0A6L2KRU6"/>
<dbReference type="PROSITE" id="PS01159">
    <property type="entry name" value="WW_DOMAIN_1"/>
    <property type="match status" value="1"/>
</dbReference>
<reference evidence="3" key="1">
    <citation type="journal article" date="2019" name="Sci. Rep.">
        <title>Draft genome of Tanacetum cinerariifolium, the natural source of mosquito coil.</title>
        <authorList>
            <person name="Yamashiro T."/>
            <person name="Shiraishi A."/>
            <person name="Satake H."/>
            <person name="Nakayama K."/>
        </authorList>
    </citation>
    <scope>NUCLEOTIDE SEQUENCE</scope>
</reference>
<keyword evidence="3" id="KW-0548">Nucleotidyltransferase</keyword>